<comment type="caution">
    <text evidence="2">The sequence shown here is derived from an EMBL/GenBank/DDBJ whole genome shotgun (WGS) entry which is preliminary data.</text>
</comment>
<gene>
    <name evidence="2" type="ORF">FC90_GL001173</name>
</gene>
<dbReference type="RefSeq" id="WP_057907720.1">
    <property type="nucleotide sequence ID" value="NZ_AYZB01000005.1"/>
</dbReference>
<sequence length="264" mass="30615">MNFDLDTGWQVRPAGGDTGTAYLGVRASEKIFLKRNTSPFLAALSAEGITPRLIWTKRISSGDVLTAQEWLNGRTLKRDEMNSSQVAKLLARVHQSQLLKRMLQKVGGRVWSANEMLQAYFYGLPQDLRQHPFLEQTADYLKQKEYQLQVPSVEVCHGDLSHKNWLLSDINRLYLVDWDSAMLADPATDFGMILFQYVPRQEWHAWLENYGLEVTPELMMRVNWYGSLNLLQSIKHHYQRGRFTEMNRDILRLEAVISEIIDKK</sequence>
<dbReference type="PANTHER" id="PTHR40086">
    <property type="entry name" value="PHOSPHOTRANSFERASE YTMP-RELATED"/>
    <property type="match status" value="1"/>
</dbReference>
<dbReference type="Pfam" id="PF01636">
    <property type="entry name" value="APH"/>
    <property type="match status" value="1"/>
</dbReference>
<dbReference type="AlphaFoldDB" id="A0AA89I3D4"/>
<dbReference type="Proteomes" id="UP000050823">
    <property type="component" value="Unassembled WGS sequence"/>
</dbReference>
<dbReference type="InterPro" id="IPR011009">
    <property type="entry name" value="Kinase-like_dom_sf"/>
</dbReference>
<organism evidence="2 3">
    <name type="scientific">Latilactobacillus graminis DSM 20719</name>
    <dbReference type="NCBI Taxonomy" id="1423752"/>
    <lineage>
        <taxon>Bacteria</taxon>
        <taxon>Bacillati</taxon>
        <taxon>Bacillota</taxon>
        <taxon>Bacilli</taxon>
        <taxon>Lactobacillales</taxon>
        <taxon>Lactobacillaceae</taxon>
        <taxon>Latilactobacillus</taxon>
    </lineage>
</organism>
<protein>
    <submittedName>
        <fullName evidence="2">Phosphotransferase enzyme family protein</fullName>
    </submittedName>
</protein>
<dbReference type="EMBL" id="AYZB01000005">
    <property type="protein sequence ID" value="KRM23933.1"/>
    <property type="molecule type" value="Genomic_DNA"/>
</dbReference>
<dbReference type="Gene3D" id="3.90.1200.10">
    <property type="match status" value="1"/>
</dbReference>
<evidence type="ECO:0000259" key="1">
    <source>
        <dbReference type="Pfam" id="PF01636"/>
    </source>
</evidence>
<accession>A0AA89I3D4</accession>
<name>A0AA89I3D4_9LACO</name>
<dbReference type="SUPFAM" id="SSF56112">
    <property type="entry name" value="Protein kinase-like (PK-like)"/>
    <property type="match status" value="1"/>
</dbReference>
<dbReference type="InterPro" id="IPR002575">
    <property type="entry name" value="Aminoglycoside_PTrfase"/>
</dbReference>
<proteinExistence type="predicted"/>
<evidence type="ECO:0000313" key="3">
    <source>
        <dbReference type="Proteomes" id="UP000050823"/>
    </source>
</evidence>
<dbReference type="InterPro" id="IPR052077">
    <property type="entry name" value="CcrZ_PhaseVar_Mediator"/>
</dbReference>
<evidence type="ECO:0000313" key="2">
    <source>
        <dbReference type="EMBL" id="KRM23933.1"/>
    </source>
</evidence>
<reference evidence="2 3" key="1">
    <citation type="journal article" date="2015" name="Genome Announc.">
        <title>Expanding the biotechnology potential of lactobacilli through comparative genomics of 213 strains and associated genera.</title>
        <authorList>
            <person name="Sun Z."/>
            <person name="Harris H.M."/>
            <person name="McCann A."/>
            <person name="Guo C."/>
            <person name="Argimon S."/>
            <person name="Zhang W."/>
            <person name="Yang X."/>
            <person name="Jeffery I.B."/>
            <person name="Cooney J.C."/>
            <person name="Kagawa T.F."/>
            <person name="Liu W."/>
            <person name="Song Y."/>
            <person name="Salvetti E."/>
            <person name="Wrobel A."/>
            <person name="Rasinkangas P."/>
            <person name="Parkhill J."/>
            <person name="Rea M.C."/>
            <person name="O'Sullivan O."/>
            <person name="Ritari J."/>
            <person name="Douillard F.P."/>
            <person name="Paul Ross R."/>
            <person name="Yang R."/>
            <person name="Briner A.E."/>
            <person name="Felis G.E."/>
            <person name="de Vos W.M."/>
            <person name="Barrangou R."/>
            <person name="Klaenhammer T.R."/>
            <person name="Caufield P.W."/>
            <person name="Cui Y."/>
            <person name="Zhang H."/>
            <person name="O'Toole P.W."/>
        </authorList>
    </citation>
    <scope>NUCLEOTIDE SEQUENCE [LARGE SCALE GENOMIC DNA]</scope>
    <source>
        <strain evidence="2 3">DSM 20719</strain>
    </source>
</reference>
<feature type="domain" description="Aminoglycoside phosphotransferase" evidence="1">
    <location>
        <begin position="40"/>
        <end position="211"/>
    </location>
</feature>
<dbReference type="PANTHER" id="PTHR40086:SF1">
    <property type="entry name" value="CELL CYCLE REGULATOR CCRZ"/>
    <property type="match status" value="1"/>
</dbReference>